<keyword evidence="4" id="KW-1185">Reference proteome</keyword>
<accession>A0ABR2LDX5</accession>
<feature type="region of interest" description="Disordered" evidence="2">
    <location>
        <begin position="164"/>
        <end position="190"/>
    </location>
</feature>
<gene>
    <name evidence="3" type="ORF">KSP40_PGU001938</name>
</gene>
<name>A0ABR2LDX5_9ASPA</name>
<evidence type="ECO:0000313" key="3">
    <source>
        <dbReference type="EMBL" id="KAK8938270.1"/>
    </source>
</evidence>
<dbReference type="PANTHER" id="PTHR43570:SF17">
    <property type="entry name" value="ALDEHYDE DEHYDROGENASE FAMILY 3 MEMBER F1"/>
    <property type="match status" value="1"/>
</dbReference>
<evidence type="ECO:0000256" key="1">
    <source>
        <dbReference type="ARBA" id="ARBA00023002"/>
    </source>
</evidence>
<keyword evidence="1" id="KW-0560">Oxidoreductase</keyword>
<proteinExistence type="predicted"/>
<dbReference type="Proteomes" id="UP001412067">
    <property type="component" value="Unassembled WGS sequence"/>
</dbReference>
<protein>
    <recommendedName>
        <fullName evidence="5">Aldehyde dehydrogenase domain-containing protein</fullName>
    </recommendedName>
</protein>
<reference evidence="3 4" key="1">
    <citation type="journal article" date="2022" name="Nat. Plants">
        <title>Genomes of leafy and leafless Platanthera orchids illuminate the evolution of mycoheterotrophy.</title>
        <authorList>
            <person name="Li M.H."/>
            <person name="Liu K.W."/>
            <person name="Li Z."/>
            <person name="Lu H.C."/>
            <person name="Ye Q.L."/>
            <person name="Zhang D."/>
            <person name="Wang J.Y."/>
            <person name="Li Y.F."/>
            <person name="Zhong Z.M."/>
            <person name="Liu X."/>
            <person name="Yu X."/>
            <person name="Liu D.K."/>
            <person name="Tu X.D."/>
            <person name="Liu B."/>
            <person name="Hao Y."/>
            <person name="Liao X.Y."/>
            <person name="Jiang Y.T."/>
            <person name="Sun W.H."/>
            <person name="Chen J."/>
            <person name="Chen Y.Q."/>
            <person name="Ai Y."/>
            <person name="Zhai J.W."/>
            <person name="Wu S.S."/>
            <person name="Zhou Z."/>
            <person name="Hsiao Y.Y."/>
            <person name="Wu W.L."/>
            <person name="Chen Y.Y."/>
            <person name="Lin Y.F."/>
            <person name="Hsu J.L."/>
            <person name="Li C.Y."/>
            <person name="Wang Z.W."/>
            <person name="Zhao X."/>
            <person name="Zhong W.Y."/>
            <person name="Ma X.K."/>
            <person name="Ma L."/>
            <person name="Huang J."/>
            <person name="Chen G.Z."/>
            <person name="Huang M.Z."/>
            <person name="Huang L."/>
            <person name="Peng D.H."/>
            <person name="Luo Y.B."/>
            <person name="Zou S.Q."/>
            <person name="Chen S.P."/>
            <person name="Lan S."/>
            <person name="Tsai W.C."/>
            <person name="Van de Peer Y."/>
            <person name="Liu Z.J."/>
        </authorList>
    </citation>
    <scope>NUCLEOTIDE SEQUENCE [LARGE SCALE GENOMIC DNA]</scope>
    <source>
        <strain evidence="3">Lor288</strain>
    </source>
</reference>
<evidence type="ECO:0000256" key="2">
    <source>
        <dbReference type="SAM" id="MobiDB-lite"/>
    </source>
</evidence>
<dbReference type="InterPro" id="IPR016161">
    <property type="entry name" value="Ald_DH/histidinol_DH"/>
</dbReference>
<dbReference type="PANTHER" id="PTHR43570">
    <property type="entry name" value="ALDEHYDE DEHYDROGENASE"/>
    <property type="match status" value="1"/>
</dbReference>
<evidence type="ECO:0000313" key="4">
    <source>
        <dbReference type="Proteomes" id="UP001412067"/>
    </source>
</evidence>
<sequence>MASPRWRLHWRFATLVLPHETKQVNTSVGEFLESTLMHSCTADVCKDLGLRSILNQSLRGNHTGSSMLDSSDMKVETVEKMGYEVAINRIARAKWGFCSGQDCIAIDYLLVEEKYAPFLVDLLKEKIKKCYMRPGHLTRIVNKKHKLGFPSKNKRGELDIGESVLANSARPQQKGGESGPWTSLKGGRSRQNASPPALFYLGKFDDFGPPEDLHAAELQMATKGVKNGKEAGQRHAIVELLRLKNSEQSSPI</sequence>
<evidence type="ECO:0008006" key="5">
    <source>
        <dbReference type="Google" id="ProtNLM"/>
    </source>
</evidence>
<organism evidence="3 4">
    <name type="scientific">Platanthera guangdongensis</name>
    <dbReference type="NCBI Taxonomy" id="2320717"/>
    <lineage>
        <taxon>Eukaryota</taxon>
        <taxon>Viridiplantae</taxon>
        <taxon>Streptophyta</taxon>
        <taxon>Embryophyta</taxon>
        <taxon>Tracheophyta</taxon>
        <taxon>Spermatophyta</taxon>
        <taxon>Magnoliopsida</taxon>
        <taxon>Liliopsida</taxon>
        <taxon>Asparagales</taxon>
        <taxon>Orchidaceae</taxon>
        <taxon>Orchidoideae</taxon>
        <taxon>Orchideae</taxon>
        <taxon>Orchidinae</taxon>
        <taxon>Platanthera</taxon>
    </lineage>
</organism>
<dbReference type="InterPro" id="IPR012394">
    <property type="entry name" value="Aldehyde_DH_NAD(P)"/>
</dbReference>
<dbReference type="InterPro" id="IPR016163">
    <property type="entry name" value="Ald_DH_C"/>
</dbReference>
<dbReference type="Gene3D" id="3.40.309.10">
    <property type="entry name" value="Aldehyde Dehydrogenase, Chain A, domain 2"/>
    <property type="match status" value="1"/>
</dbReference>
<comment type="caution">
    <text evidence="3">The sequence shown here is derived from an EMBL/GenBank/DDBJ whole genome shotgun (WGS) entry which is preliminary data.</text>
</comment>
<dbReference type="SUPFAM" id="SSF53720">
    <property type="entry name" value="ALDH-like"/>
    <property type="match status" value="1"/>
</dbReference>
<dbReference type="EMBL" id="JBBWWR010000021">
    <property type="protein sequence ID" value="KAK8938270.1"/>
    <property type="molecule type" value="Genomic_DNA"/>
</dbReference>